<reference evidence="3" key="2">
    <citation type="submission" date="2020-02" db="EMBL/GenBank/DDBJ databases">
        <authorList>
            <person name="Littmann E."/>
            <person name="Sorbara M."/>
        </authorList>
    </citation>
    <scope>NUCLEOTIDE SEQUENCE</scope>
    <source>
        <strain evidence="3">MSK.17.11</strain>
        <strain evidence="2">MSK.17.38</strain>
    </source>
</reference>
<evidence type="ECO:0000313" key="5">
    <source>
        <dbReference type="Proteomes" id="UP000701680"/>
    </source>
</evidence>
<evidence type="ECO:0008006" key="6">
    <source>
        <dbReference type="Google" id="ProtNLM"/>
    </source>
</evidence>
<evidence type="ECO:0000256" key="1">
    <source>
        <dbReference type="SAM" id="Coils"/>
    </source>
</evidence>
<feature type="coiled-coil region" evidence="1">
    <location>
        <begin position="5"/>
        <end position="72"/>
    </location>
</feature>
<protein>
    <recommendedName>
        <fullName evidence="6">ATPase</fullName>
    </recommendedName>
</protein>
<organism evidence="3 4">
    <name type="scientific">Dorea phocaeensis</name>
    <dbReference type="NCBI Taxonomy" id="2040291"/>
    <lineage>
        <taxon>Bacteria</taxon>
        <taxon>Bacillati</taxon>
        <taxon>Bacillota</taxon>
        <taxon>Clostridia</taxon>
        <taxon>Lachnospirales</taxon>
        <taxon>Lachnospiraceae</taxon>
        <taxon>Dorea</taxon>
    </lineage>
</organism>
<reference evidence="4 5" key="1">
    <citation type="journal article" date="2020" name="Cell Host Microbe">
        <title>Functional and Genomic Variation between Human-Derived Isolates of Lachnospiraceae Reveals Inter- and Intra-Species Diversity.</title>
        <authorList>
            <person name="Sorbara M.T."/>
            <person name="Littmann E.R."/>
            <person name="Fontana E."/>
            <person name="Moody T.U."/>
            <person name="Kohout C.E."/>
            <person name="Gjonbalaj M."/>
            <person name="Eaton V."/>
            <person name="Seok R."/>
            <person name="Leiner I.M."/>
            <person name="Pamer E.G."/>
        </authorList>
    </citation>
    <scope>NUCLEOTIDE SEQUENCE [LARGE SCALE GENOMIC DNA]</scope>
    <source>
        <strain evidence="3 4">MSK.17.11</strain>
        <strain evidence="2 5">MSK.17.38</strain>
    </source>
</reference>
<dbReference type="AlphaFoldDB" id="A0A850HHP5"/>
<name>A0A850HHP5_9FIRM</name>
<gene>
    <name evidence="3" type="ORF">G5A66_08480</name>
    <name evidence="2" type="ORF">G5A75_08500</name>
</gene>
<dbReference type="EMBL" id="JAAITX010000005">
    <property type="protein sequence ID" value="NVH58678.1"/>
    <property type="molecule type" value="Genomic_DNA"/>
</dbReference>
<keyword evidence="4" id="KW-1185">Reference proteome</keyword>
<sequence>MSSMIERLSEIEETAEAIVEHAEEEKHEIEKKIQAKRDAFDRDLEIEARDKVERIRAEANSKMEQILEEQRQKNVATIEAMKRDFEEHHNVYAREILKHMVEV</sequence>
<dbReference type="EMBL" id="JAAIUO010000005">
    <property type="protein sequence ID" value="NSK14904.1"/>
    <property type="molecule type" value="Genomic_DNA"/>
</dbReference>
<accession>A0A850HHP5</accession>
<dbReference type="Proteomes" id="UP000528555">
    <property type="component" value="Unassembled WGS sequence"/>
</dbReference>
<proteinExistence type="predicted"/>
<evidence type="ECO:0000313" key="4">
    <source>
        <dbReference type="Proteomes" id="UP000528555"/>
    </source>
</evidence>
<comment type="caution">
    <text evidence="3">The sequence shown here is derived from an EMBL/GenBank/DDBJ whole genome shotgun (WGS) entry which is preliminary data.</text>
</comment>
<dbReference type="Proteomes" id="UP000701680">
    <property type="component" value="Unassembled WGS sequence"/>
</dbReference>
<evidence type="ECO:0000313" key="2">
    <source>
        <dbReference type="EMBL" id="NSK14904.1"/>
    </source>
</evidence>
<keyword evidence="1" id="KW-0175">Coiled coil</keyword>
<dbReference type="RefSeq" id="WP_173814810.1">
    <property type="nucleotide sequence ID" value="NZ_JAAITX010000005.1"/>
</dbReference>
<evidence type="ECO:0000313" key="3">
    <source>
        <dbReference type="EMBL" id="NVH58678.1"/>
    </source>
</evidence>